<evidence type="ECO:0000259" key="14">
    <source>
        <dbReference type="PROSITE" id="PS50860"/>
    </source>
</evidence>
<protein>
    <recommendedName>
        <fullName evidence="12">Alanine--tRNA ligase</fullName>
        <ecNumber evidence="12">6.1.1.7</ecNumber>
    </recommendedName>
    <alternativeName>
        <fullName evidence="12">Alanyl-tRNA synthetase</fullName>
        <shortName evidence="12">AlaRS</shortName>
    </alternativeName>
</protein>
<feature type="binding site" evidence="12">
    <location>
        <position position="569"/>
    </location>
    <ligand>
        <name>Zn(2+)</name>
        <dbReference type="ChEBI" id="CHEBI:29105"/>
    </ligand>
</feature>
<accession>A0AAU8MSR6</accession>
<dbReference type="Gene3D" id="2.40.30.130">
    <property type="match status" value="1"/>
</dbReference>
<dbReference type="EMBL" id="CP159925">
    <property type="protein sequence ID" value="XCO74731.1"/>
    <property type="molecule type" value="Genomic_DNA"/>
</dbReference>
<sequence length="877" mass="94448">MKTTTEIRSDFLEFFRGKGHTIVPSAPLVPANDPTLLFTNSGMVQFKNVFLGSEKPGYVRAADVQRCLRAGGKHNDLDQVGYTARHHTFFEMLGNWSFGDYFKEDAIVWAWELLTGVWKLPAERLLVTVYQTDDEAYEIWNKKIGLPAERIVRIGDNKGAPFASDNFWQMADTGPCGPCTEIFYDHGAHIAGGPPGSPDEDGDRYIEIWNLVFMQFDRQPDGSLVPLPAPCVDTGMGLERLAAVLQGVHGNYEIDLFRHLIASAAQATGTADLENKSLRVIADHIRACSFLIVDGVLPSNDGRGYVLRRIIRRALRHGWMLGQKGTFFHKLVPALVEVMGDAYPELAAKADFVAAALAAEEERFAATLDSGMRIFDEIAARSQGVIAGADAFKLYDTYGFPADLTGDIARERGLSVDMAGFEVEMEKQREIARQSGKFGNKTAMPAEVAARLAPTEFLGYDRLTEGGLQVVALIRDGVAVDELRIGDEGAVILDRTPFYAESGGQVGDTGELDEAGTRFAVEDTQKFAGQFHGHVGRLTAGSLKVGDRVLGAVDPARRAATVLNHSATHLLHAALRRLLGEHVTQKGSLVAPDRLRFDFSHFNPLSDTELAELERQVNADVRRNYAAEVHHMGMQEALDFGAMALFGEKYGDNVRVLRMGEASTELCGGTHVSRTGDIGLFKIVSEGGVQAGVRRIEAVTGQGALDYVAEEERRLEQAARLLGGNAADVADKLRALLDRQKKLERELEAIKAKAASGAAADLAASATEIGGVRVVATRLEGFDAKALREAVDRLKQQLGDAVIVLAGASDGKAALVAGVNGSASGKVKAGELLSYVASQINGKGGGRPDMAQGGGDDGPALSTALAGVAHWVESRLV</sequence>
<dbReference type="NCBIfam" id="TIGR00344">
    <property type="entry name" value="alaS"/>
    <property type="match status" value="1"/>
</dbReference>
<keyword evidence="3 12" id="KW-0820">tRNA-binding</keyword>
<gene>
    <name evidence="12 15" type="primary">alaS</name>
    <name evidence="15" type="ORF">ABU614_20565</name>
</gene>
<dbReference type="SUPFAM" id="SSF55681">
    <property type="entry name" value="Class II aaRS and biotin synthetases"/>
    <property type="match status" value="1"/>
</dbReference>
<dbReference type="InterPro" id="IPR012947">
    <property type="entry name" value="tRNA_SAD"/>
</dbReference>
<comment type="subcellular location">
    <subcellularLocation>
        <location evidence="1 12">Cytoplasm</location>
    </subcellularLocation>
</comment>
<keyword evidence="10 12" id="KW-0648">Protein biosynthesis</keyword>
<dbReference type="FunFam" id="3.30.980.10:FF:000004">
    <property type="entry name" value="Alanine--tRNA ligase, cytoplasmic"/>
    <property type="match status" value="1"/>
</dbReference>
<dbReference type="InterPro" id="IPR009000">
    <property type="entry name" value="Transl_B-barrel_sf"/>
</dbReference>
<feature type="coiled-coil region" evidence="13">
    <location>
        <begin position="726"/>
        <end position="753"/>
    </location>
</feature>
<evidence type="ECO:0000256" key="9">
    <source>
        <dbReference type="ARBA" id="ARBA00022884"/>
    </source>
</evidence>
<dbReference type="InterPro" id="IPR018163">
    <property type="entry name" value="Thr/Ala-tRNA-synth_IIc_edit"/>
</dbReference>
<keyword evidence="12" id="KW-0963">Cytoplasm</keyword>
<dbReference type="InterPro" id="IPR018164">
    <property type="entry name" value="Ala-tRNA-synth_IIc_N"/>
</dbReference>
<dbReference type="FunFam" id="3.10.310.40:FF:000001">
    <property type="entry name" value="Alanine--tRNA ligase"/>
    <property type="match status" value="1"/>
</dbReference>
<dbReference type="GO" id="GO:0000049">
    <property type="term" value="F:tRNA binding"/>
    <property type="evidence" value="ECO:0007669"/>
    <property type="project" value="UniProtKB-KW"/>
</dbReference>
<dbReference type="GO" id="GO:0004813">
    <property type="term" value="F:alanine-tRNA ligase activity"/>
    <property type="evidence" value="ECO:0007669"/>
    <property type="project" value="UniProtKB-UniRule"/>
</dbReference>
<keyword evidence="7 12" id="KW-0862">Zinc</keyword>
<dbReference type="EC" id="6.1.1.7" evidence="12"/>
<dbReference type="InterPro" id="IPR023033">
    <property type="entry name" value="Ala_tRNA_ligase_euk/bac"/>
</dbReference>
<dbReference type="PROSITE" id="PS50860">
    <property type="entry name" value="AA_TRNA_LIGASE_II_ALA"/>
    <property type="match status" value="1"/>
</dbReference>
<name>A0AAU8MSR6_9GAMM</name>
<keyword evidence="11 12" id="KW-0030">Aminoacyl-tRNA synthetase</keyword>
<comment type="function">
    <text evidence="12">Catalyzes the attachment of alanine to tRNA(Ala) in a two-step reaction: alanine is first activated by ATP to form Ala-AMP and then transferred to the acceptor end of tRNA(Ala). Also edits incorrectly charged Ser-tRNA(Ala) and Gly-tRNA(Ala) via its editing domain.</text>
</comment>
<keyword evidence="9 12" id="KW-0694">RNA-binding</keyword>
<evidence type="ECO:0000256" key="7">
    <source>
        <dbReference type="ARBA" id="ARBA00022833"/>
    </source>
</evidence>
<feature type="binding site" evidence="12">
    <location>
        <position position="565"/>
    </location>
    <ligand>
        <name>Zn(2+)</name>
        <dbReference type="ChEBI" id="CHEBI:29105"/>
    </ligand>
</feature>
<dbReference type="PRINTS" id="PR00980">
    <property type="entry name" value="TRNASYNTHALA"/>
</dbReference>
<keyword evidence="8 12" id="KW-0067">ATP-binding</keyword>
<evidence type="ECO:0000256" key="2">
    <source>
        <dbReference type="ARBA" id="ARBA00008226"/>
    </source>
</evidence>
<keyword evidence="6 12" id="KW-0547">Nucleotide-binding</keyword>
<dbReference type="Pfam" id="PF01411">
    <property type="entry name" value="tRNA-synt_2c"/>
    <property type="match status" value="1"/>
</dbReference>
<dbReference type="InterPro" id="IPR050058">
    <property type="entry name" value="Ala-tRNA_ligase"/>
</dbReference>
<feature type="binding site" evidence="12">
    <location>
        <position position="671"/>
    </location>
    <ligand>
        <name>Zn(2+)</name>
        <dbReference type="ChEBI" id="CHEBI:29105"/>
    </ligand>
</feature>
<dbReference type="Gene3D" id="6.10.250.550">
    <property type="match status" value="1"/>
</dbReference>
<dbReference type="PANTHER" id="PTHR11777:SF9">
    <property type="entry name" value="ALANINE--TRNA LIGASE, CYTOPLASMIC"/>
    <property type="match status" value="1"/>
</dbReference>
<proteinExistence type="inferred from homology"/>
<dbReference type="PANTHER" id="PTHR11777">
    <property type="entry name" value="ALANYL-TRNA SYNTHETASE"/>
    <property type="match status" value="1"/>
</dbReference>
<dbReference type="InterPro" id="IPR018162">
    <property type="entry name" value="Ala-tRNA-ligase_IIc_anticod-bd"/>
</dbReference>
<dbReference type="RefSeq" id="WP_363797600.1">
    <property type="nucleotide sequence ID" value="NZ_CP159925.1"/>
</dbReference>
<dbReference type="Gene3D" id="3.30.930.10">
    <property type="entry name" value="Bira Bifunctional Protein, Domain 2"/>
    <property type="match status" value="1"/>
</dbReference>
<organism evidence="15">
    <name type="scientific">Lysobacter firmicutimachus</name>
    <dbReference type="NCBI Taxonomy" id="1792846"/>
    <lineage>
        <taxon>Bacteria</taxon>
        <taxon>Pseudomonadati</taxon>
        <taxon>Pseudomonadota</taxon>
        <taxon>Gammaproteobacteria</taxon>
        <taxon>Lysobacterales</taxon>
        <taxon>Lysobacteraceae</taxon>
        <taxon>Lysobacter</taxon>
    </lineage>
</organism>
<evidence type="ECO:0000256" key="11">
    <source>
        <dbReference type="ARBA" id="ARBA00023146"/>
    </source>
</evidence>
<dbReference type="Pfam" id="PF07973">
    <property type="entry name" value="tRNA_SAD"/>
    <property type="match status" value="1"/>
</dbReference>
<dbReference type="GO" id="GO:0005829">
    <property type="term" value="C:cytosol"/>
    <property type="evidence" value="ECO:0007669"/>
    <property type="project" value="TreeGrafter"/>
</dbReference>
<keyword evidence="13" id="KW-0175">Coiled coil</keyword>
<comment type="domain">
    <text evidence="12">Consists of three domains; the N-terminal catalytic domain, the editing domain and the C-terminal C-Ala domain. The editing domain removes incorrectly charged amino acids, while the C-Ala domain, along with tRNA(Ala), serves as a bridge to cooperatively bring together the editing and aminoacylation centers thus stimulating deacylation of misacylated tRNAs.</text>
</comment>
<evidence type="ECO:0000313" key="15">
    <source>
        <dbReference type="EMBL" id="XCO74731.1"/>
    </source>
</evidence>
<dbReference type="HAMAP" id="MF_00036_B">
    <property type="entry name" value="Ala_tRNA_synth_B"/>
    <property type="match status" value="1"/>
</dbReference>
<dbReference type="AlphaFoldDB" id="A0AAU8MSR6"/>
<dbReference type="InterPro" id="IPR003156">
    <property type="entry name" value="DHHA1_dom"/>
</dbReference>
<evidence type="ECO:0000256" key="5">
    <source>
        <dbReference type="ARBA" id="ARBA00022723"/>
    </source>
</evidence>
<keyword evidence="5 12" id="KW-0479">Metal-binding</keyword>
<evidence type="ECO:0000256" key="12">
    <source>
        <dbReference type="HAMAP-Rule" id="MF_00036"/>
    </source>
</evidence>
<dbReference type="SUPFAM" id="SSF101353">
    <property type="entry name" value="Putative anticodon-binding domain of alanyl-tRNA synthetase (AlaRS)"/>
    <property type="match status" value="1"/>
</dbReference>
<dbReference type="GO" id="GO:0045892">
    <property type="term" value="P:negative regulation of DNA-templated transcription"/>
    <property type="evidence" value="ECO:0007669"/>
    <property type="project" value="TreeGrafter"/>
</dbReference>
<evidence type="ECO:0000256" key="10">
    <source>
        <dbReference type="ARBA" id="ARBA00022917"/>
    </source>
</evidence>
<dbReference type="Pfam" id="PF02272">
    <property type="entry name" value="DHHA1"/>
    <property type="match status" value="1"/>
</dbReference>
<reference evidence="15" key="1">
    <citation type="submission" date="2024-06" db="EMBL/GenBank/DDBJ databases">
        <authorList>
            <person name="Li S."/>
        </authorList>
    </citation>
    <scope>NUCLEOTIDE SEQUENCE</scope>
    <source>
        <strain evidence="15">SR10</strain>
    </source>
</reference>
<evidence type="ECO:0000256" key="1">
    <source>
        <dbReference type="ARBA" id="ARBA00004496"/>
    </source>
</evidence>
<dbReference type="FunFam" id="3.30.54.20:FF:000001">
    <property type="entry name" value="Alanine--tRNA ligase"/>
    <property type="match status" value="1"/>
</dbReference>
<feature type="domain" description="Alanyl-transfer RNA synthetases family profile" evidence="14">
    <location>
        <begin position="2"/>
        <end position="710"/>
    </location>
</feature>
<evidence type="ECO:0000256" key="13">
    <source>
        <dbReference type="SAM" id="Coils"/>
    </source>
</evidence>
<dbReference type="GO" id="GO:0006419">
    <property type="term" value="P:alanyl-tRNA aminoacylation"/>
    <property type="evidence" value="ECO:0007669"/>
    <property type="project" value="UniProtKB-UniRule"/>
</dbReference>
<dbReference type="InterPro" id="IPR045864">
    <property type="entry name" value="aa-tRNA-synth_II/BPL/LPL"/>
</dbReference>
<keyword evidence="4 12" id="KW-0436">Ligase</keyword>
<dbReference type="GO" id="GO:0002161">
    <property type="term" value="F:aminoacyl-tRNA deacylase activity"/>
    <property type="evidence" value="ECO:0007669"/>
    <property type="project" value="TreeGrafter"/>
</dbReference>
<dbReference type="Gene3D" id="3.30.980.10">
    <property type="entry name" value="Threonyl-trna Synthetase, Chain A, domain 2"/>
    <property type="match status" value="1"/>
</dbReference>
<dbReference type="SMART" id="SM00863">
    <property type="entry name" value="tRNA_SAD"/>
    <property type="match status" value="1"/>
</dbReference>
<dbReference type="GO" id="GO:0008270">
    <property type="term" value="F:zinc ion binding"/>
    <property type="evidence" value="ECO:0007669"/>
    <property type="project" value="UniProtKB-UniRule"/>
</dbReference>
<evidence type="ECO:0000256" key="6">
    <source>
        <dbReference type="ARBA" id="ARBA00022741"/>
    </source>
</evidence>
<dbReference type="InterPro" id="IPR018165">
    <property type="entry name" value="Ala-tRNA-synth_IIc_core"/>
</dbReference>
<dbReference type="SUPFAM" id="SSF50447">
    <property type="entry name" value="Translation proteins"/>
    <property type="match status" value="1"/>
</dbReference>
<evidence type="ECO:0000256" key="3">
    <source>
        <dbReference type="ARBA" id="ARBA00022555"/>
    </source>
</evidence>
<dbReference type="InterPro" id="IPR002318">
    <property type="entry name" value="Ala-tRNA-lgiase_IIc"/>
</dbReference>
<dbReference type="SUPFAM" id="SSF55186">
    <property type="entry name" value="ThrRS/AlaRS common domain"/>
    <property type="match status" value="1"/>
</dbReference>
<dbReference type="Gene3D" id="3.10.310.40">
    <property type="match status" value="1"/>
</dbReference>
<evidence type="ECO:0000256" key="8">
    <source>
        <dbReference type="ARBA" id="ARBA00022840"/>
    </source>
</evidence>
<comment type="cofactor">
    <cofactor evidence="12">
        <name>Zn(2+)</name>
        <dbReference type="ChEBI" id="CHEBI:29105"/>
    </cofactor>
    <text evidence="12">Binds 1 zinc ion per subunit.</text>
</comment>
<comment type="catalytic activity">
    <reaction evidence="12">
        <text>tRNA(Ala) + L-alanine + ATP = L-alanyl-tRNA(Ala) + AMP + diphosphate</text>
        <dbReference type="Rhea" id="RHEA:12540"/>
        <dbReference type="Rhea" id="RHEA-COMP:9657"/>
        <dbReference type="Rhea" id="RHEA-COMP:9923"/>
        <dbReference type="ChEBI" id="CHEBI:30616"/>
        <dbReference type="ChEBI" id="CHEBI:33019"/>
        <dbReference type="ChEBI" id="CHEBI:57972"/>
        <dbReference type="ChEBI" id="CHEBI:78442"/>
        <dbReference type="ChEBI" id="CHEBI:78497"/>
        <dbReference type="ChEBI" id="CHEBI:456215"/>
        <dbReference type="EC" id="6.1.1.7"/>
    </reaction>
</comment>
<dbReference type="FunFam" id="2.40.30.130:FF:000001">
    <property type="entry name" value="Alanine--tRNA ligase"/>
    <property type="match status" value="1"/>
</dbReference>
<comment type="similarity">
    <text evidence="2 12">Belongs to the class-II aminoacyl-tRNA synthetase family.</text>
</comment>
<dbReference type="CDD" id="cd00673">
    <property type="entry name" value="AlaRS_core"/>
    <property type="match status" value="1"/>
</dbReference>
<evidence type="ECO:0000256" key="4">
    <source>
        <dbReference type="ARBA" id="ARBA00022598"/>
    </source>
</evidence>
<dbReference type="Gene3D" id="3.30.54.20">
    <property type="match status" value="1"/>
</dbReference>
<feature type="binding site" evidence="12">
    <location>
        <position position="667"/>
    </location>
    <ligand>
        <name>Zn(2+)</name>
        <dbReference type="ChEBI" id="CHEBI:29105"/>
    </ligand>
</feature>
<dbReference type="FunFam" id="3.30.930.10:FF:000004">
    <property type="entry name" value="Alanine--tRNA ligase"/>
    <property type="match status" value="1"/>
</dbReference>
<dbReference type="GO" id="GO:0005524">
    <property type="term" value="F:ATP binding"/>
    <property type="evidence" value="ECO:0007669"/>
    <property type="project" value="UniProtKB-UniRule"/>
</dbReference>